<dbReference type="AlphaFoldDB" id="A0A7Y6VA41"/>
<feature type="compositionally biased region" description="Basic and acidic residues" evidence="1">
    <location>
        <begin position="582"/>
        <end position="597"/>
    </location>
</feature>
<feature type="compositionally biased region" description="Polar residues" evidence="1">
    <location>
        <begin position="622"/>
        <end position="631"/>
    </location>
</feature>
<evidence type="ECO:0000313" key="3">
    <source>
        <dbReference type="EMBL" id="NVF16064.1"/>
    </source>
</evidence>
<feature type="region of interest" description="Disordered" evidence="1">
    <location>
        <begin position="451"/>
        <end position="481"/>
    </location>
</feature>
<evidence type="ECO:0000256" key="2">
    <source>
        <dbReference type="SAM" id="Phobius"/>
    </source>
</evidence>
<dbReference type="SUPFAM" id="SSF109604">
    <property type="entry name" value="HD-domain/PDEase-like"/>
    <property type="match status" value="1"/>
</dbReference>
<reference evidence="3 4" key="1">
    <citation type="submission" date="2020-06" db="EMBL/GenBank/DDBJ databases">
        <title>Halomonas sp. QX-1 draft genome sequence.</title>
        <authorList>
            <person name="Qiu X."/>
        </authorList>
    </citation>
    <scope>NUCLEOTIDE SEQUENCE [LARGE SCALE GENOMIC DNA]</scope>
    <source>
        <strain evidence="3 4">QX-1</strain>
    </source>
</reference>
<keyword evidence="2" id="KW-0472">Membrane</keyword>
<organism evidence="3 4">
    <name type="scientific">Vreelandella maris</name>
    <dbReference type="NCBI Taxonomy" id="2729617"/>
    <lineage>
        <taxon>Bacteria</taxon>
        <taxon>Pseudomonadati</taxon>
        <taxon>Pseudomonadota</taxon>
        <taxon>Gammaproteobacteria</taxon>
        <taxon>Oceanospirillales</taxon>
        <taxon>Halomonadaceae</taxon>
        <taxon>Vreelandella</taxon>
    </lineage>
</organism>
<dbReference type="Gene3D" id="1.10.3090.10">
    <property type="entry name" value="cca-adding enzyme, domain 2"/>
    <property type="match status" value="1"/>
</dbReference>
<feature type="region of interest" description="Disordered" evidence="1">
    <location>
        <begin position="543"/>
        <end position="638"/>
    </location>
</feature>
<evidence type="ECO:0000313" key="4">
    <source>
        <dbReference type="Proteomes" id="UP000589984"/>
    </source>
</evidence>
<proteinExistence type="predicted"/>
<feature type="compositionally biased region" description="Polar residues" evidence="1">
    <location>
        <begin position="912"/>
        <end position="925"/>
    </location>
</feature>
<gene>
    <name evidence="3" type="ORF">HUO07_18115</name>
</gene>
<feature type="region of interest" description="Disordered" evidence="1">
    <location>
        <begin position="855"/>
        <end position="876"/>
    </location>
</feature>
<accession>A0A7Y6VA41</accession>
<evidence type="ECO:0000256" key="1">
    <source>
        <dbReference type="SAM" id="MobiDB-lite"/>
    </source>
</evidence>
<feature type="transmembrane region" description="Helical" evidence="2">
    <location>
        <begin position="12"/>
        <end position="32"/>
    </location>
</feature>
<feature type="transmembrane region" description="Helical" evidence="2">
    <location>
        <begin position="74"/>
        <end position="98"/>
    </location>
</feature>
<keyword evidence="4" id="KW-1185">Reference proteome</keyword>
<comment type="caution">
    <text evidence="3">The sequence shown here is derived from an EMBL/GenBank/DDBJ whole genome shotgun (WGS) entry which is preliminary data.</text>
</comment>
<feature type="region of interest" description="Disordered" evidence="1">
    <location>
        <begin position="707"/>
        <end position="746"/>
    </location>
</feature>
<keyword evidence="2" id="KW-1133">Transmembrane helix</keyword>
<dbReference type="RefSeq" id="WP_035557846.1">
    <property type="nucleotide sequence ID" value="NZ_JABWCV010000027.1"/>
</dbReference>
<keyword evidence="2" id="KW-0812">Transmembrane</keyword>
<evidence type="ECO:0008006" key="5">
    <source>
        <dbReference type="Google" id="ProtNLM"/>
    </source>
</evidence>
<feature type="compositionally biased region" description="Basic and acidic residues" evidence="1">
    <location>
        <begin position="466"/>
        <end position="475"/>
    </location>
</feature>
<feature type="region of interest" description="Disordered" evidence="1">
    <location>
        <begin position="657"/>
        <end position="691"/>
    </location>
</feature>
<sequence length="993" mass="105246">MSLMGYRSTLLRSVIALTIFYSLAAATAFYFMGPETLQEWLAGAGFWVEGDEEINPANAASAATEVVLARLRVVWPWLAGGMAAGSVIVLLIVGMGLITRRQRAKSRGEFRGMDLSITYMPYPDPINFKPVKAQLSGNVPAHHMPLINQLLGYLQAHPDAFCGDGHSTTLLEHHLGVIDEAFEYEGADPLLPLAAAAHDIGKTVSHAKQDGQWVRLSYHDKQSGRLLAKFPAWWELPEDERAILLLAVKYEHSPNLMPVAFPGLSSKGVRRAVTLLQQLREIDGLATRGEKRKVLENLNVQELAIETFLRVVPQVPYQVKGLAKRVKAAGFRVGERLYLSEHHVRETALSKLDDDVAAAFGGDFRAPGKSGEFTQVLLAALADRGWLITEIEGVPEGSEAAKTWTLPSDQALWRVRSGIIEFRGMIAVELPVEHQGLYPRETAYEVTVLGPQGKHSSNAGVAPTKDSGKREERMTKPKGIPASDVCDVSLFASVPTGTGDATKTSGNAAQKSLGAASKTSTFSHESLTNTDVASAWLLDDSQAAGGNTAQEETRQPTPCGGDAAQKGNGTQNQQASAMVETGEGKDIAGAKPMDDLHAAGGDTAQEETRQPIPCGGDAAQKGNDTQNQQASAMVETGEEKDIAGAKLMDDLHAAGGNTAQEEMRQPTPCGGDAAQKGNGTQNQQASAMAETGGEKVIDGAWLLDDSHTAGENTTQEGTGQPIPCGGDAAQKGNDAQNQQASAKAETGDEKAIVGAWLLEDVPGVGGDIAHYEQDGMSNSIHTKTPAGFKRESEGAWLLNEIVEAAGGNVAQIATNDQISPTTSGGDVELIAEQAEPTNDFSEISQLTLGADADNHSDVSAELGDWSPEADNAPNDTHIQLGLGEAMLATAEHESPVTQPSHQPVPTVMVDKTTQGATEQQKSAVSGQKDVRTSSPIQRRLKKRGGTSAGRQKALNNEAPADKSEQTGQVKASRGSSKPAGAKAEVKGVPKLFS</sequence>
<feature type="compositionally biased region" description="Polar residues" evidence="1">
    <location>
        <begin position="965"/>
        <end position="975"/>
    </location>
</feature>
<name>A0A7Y6VA41_9GAMM</name>
<dbReference type="Proteomes" id="UP000589984">
    <property type="component" value="Unassembled WGS sequence"/>
</dbReference>
<feature type="compositionally biased region" description="Polar residues" evidence="1">
    <location>
        <begin position="567"/>
        <end position="576"/>
    </location>
</feature>
<protein>
    <recommendedName>
        <fullName evidence="5">HD domain-containing protein</fullName>
    </recommendedName>
</protein>
<feature type="compositionally biased region" description="Polar residues" evidence="1">
    <location>
        <begin position="709"/>
        <end position="718"/>
    </location>
</feature>
<dbReference type="EMBL" id="JABWCV010000027">
    <property type="protein sequence ID" value="NVF16064.1"/>
    <property type="molecule type" value="Genomic_DNA"/>
</dbReference>
<feature type="region of interest" description="Disordered" evidence="1">
    <location>
        <begin position="912"/>
        <end position="993"/>
    </location>
</feature>
<feature type="compositionally biased region" description="Polar residues" evidence="1">
    <location>
        <begin position="677"/>
        <end position="686"/>
    </location>
</feature>